<dbReference type="PANTHER" id="PTHR46539">
    <property type="entry name" value="E3 UBIQUITIN-PROTEIN LIGASE ATL42"/>
    <property type="match status" value="1"/>
</dbReference>
<evidence type="ECO:0000256" key="5">
    <source>
        <dbReference type="ARBA" id="ARBA00022833"/>
    </source>
</evidence>
<evidence type="ECO:0000259" key="10">
    <source>
        <dbReference type="PROSITE" id="PS50089"/>
    </source>
</evidence>
<evidence type="ECO:0000256" key="7">
    <source>
        <dbReference type="ARBA" id="ARBA00023136"/>
    </source>
</evidence>
<name>M2MB31_BAUPA</name>
<accession>M2MB31</accession>
<dbReference type="PROSITE" id="PS50089">
    <property type="entry name" value="ZF_RING_2"/>
    <property type="match status" value="1"/>
</dbReference>
<dbReference type="EMBL" id="KB445560">
    <property type="protein sequence ID" value="EMC93686.1"/>
    <property type="molecule type" value="Genomic_DNA"/>
</dbReference>
<keyword evidence="2" id="KW-0812">Transmembrane</keyword>
<keyword evidence="3" id="KW-0479">Metal-binding</keyword>
<dbReference type="GeneID" id="19116999"/>
<dbReference type="InterPro" id="IPR001841">
    <property type="entry name" value="Znf_RING"/>
</dbReference>
<organism evidence="11 12">
    <name type="scientific">Baudoinia panamericana (strain UAMH 10762)</name>
    <name type="common">Angels' share fungus</name>
    <name type="synonym">Baudoinia compniacensis (strain UAMH 10762)</name>
    <dbReference type="NCBI Taxonomy" id="717646"/>
    <lineage>
        <taxon>Eukaryota</taxon>
        <taxon>Fungi</taxon>
        <taxon>Dikarya</taxon>
        <taxon>Ascomycota</taxon>
        <taxon>Pezizomycotina</taxon>
        <taxon>Dothideomycetes</taxon>
        <taxon>Dothideomycetidae</taxon>
        <taxon>Mycosphaerellales</taxon>
        <taxon>Teratosphaeriaceae</taxon>
        <taxon>Baudoinia</taxon>
    </lineage>
</organism>
<keyword evidence="5" id="KW-0862">Zinc</keyword>
<dbReference type="AlphaFoldDB" id="M2MB31"/>
<evidence type="ECO:0000256" key="2">
    <source>
        <dbReference type="ARBA" id="ARBA00022692"/>
    </source>
</evidence>
<sequence>MMLLSALLGPAKAPVASEEDVESAGGVYNIILFKRPAEGVATGTLMAVASEGDDRVKLESGQRCLVCLCDFEVAEVCRKLVKCKHLFHKECIDQWLTQGRNSCPLCRGQGVDEKEKPSTPTPDGTPANPAELSAN</sequence>
<keyword evidence="7" id="KW-0472">Membrane</keyword>
<dbReference type="HOGENOM" id="CLU_146219_0_0_1"/>
<dbReference type="CDD" id="cd16461">
    <property type="entry name" value="RING-H2_EL5-like"/>
    <property type="match status" value="1"/>
</dbReference>
<reference evidence="11 12" key="1">
    <citation type="journal article" date="2012" name="PLoS Pathog.">
        <title>Diverse lifestyles and strategies of plant pathogenesis encoded in the genomes of eighteen Dothideomycetes fungi.</title>
        <authorList>
            <person name="Ohm R.A."/>
            <person name="Feau N."/>
            <person name="Henrissat B."/>
            <person name="Schoch C.L."/>
            <person name="Horwitz B.A."/>
            <person name="Barry K.W."/>
            <person name="Condon B.J."/>
            <person name="Copeland A.C."/>
            <person name="Dhillon B."/>
            <person name="Glaser F."/>
            <person name="Hesse C.N."/>
            <person name="Kosti I."/>
            <person name="LaButti K."/>
            <person name="Lindquist E.A."/>
            <person name="Lucas S."/>
            <person name="Salamov A.A."/>
            <person name="Bradshaw R.E."/>
            <person name="Ciuffetti L."/>
            <person name="Hamelin R.C."/>
            <person name="Kema G.H.J."/>
            <person name="Lawrence C."/>
            <person name="Scott J.A."/>
            <person name="Spatafora J.W."/>
            <person name="Turgeon B.G."/>
            <person name="de Wit P.J.G.M."/>
            <person name="Zhong S."/>
            <person name="Goodwin S.B."/>
            <person name="Grigoriev I.V."/>
        </authorList>
    </citation>
    <scope>NUCLEOTIDE SEQUENCE [LARGE SCALE GENOMIC DNA]</scope>
    <source>
        <strain evidence="11 12">UAMH 10762</strain>
    </source>
</reference>
<evidence type="ECO:0000256" key="1">
    <source>
        <dbReference type="ARBA" id="ARBA00004370"/>
    </source>
</evidence>
<evidence type="ECO:0000313" key="12">
    <source>
        <dbReference type="Proteomes" id="UP000011761"/>
    </source>
</evidence>
<evidence type="ECO:0000256" key="6">
    <source>
        <dbReference type="ARBA" id="ARBA00022989"/>
    </source>
</evidence>
<evidence type="ECO:0000256" key="4">
    <source>
        <dbReference type="ARBA" id="ARBA00022771"/>
    </source>
</evidence>
<dbReference type="GO" id="GO:0008270">
    <property type="term" value="F:zinc ion binding"/>
    <property type="evidence" value="ECO:0007669"/>
    <property type="project" value="UniProtKB-KW"/>
</dbReference>
<dbReference type="OrthoDB" id="8062037at2759"/>
<keyword evidence="12" id="KW-1185">Reference proteome</keyword>
<dbReference type="STRING" id="717646.M2MB31"/>
<dbReference type="InterPro" id="IPR013083">
    <property type="entry name" value="Znf_RING/FYVE/PHD"/>
</dbReference>
<dbReference type="SUPFAM" id="SSF57850">
    <property type="entry name" value="RING/U-box"/>
    <property type="match status" value="1"/>
</dbReference>
<dbReference type="PANTHER" id="PTHR46539:SF1">
    <property type="entry name" value="E3 UBIQUITIN-PROTEIN LIGASE ATL42"/>
    <property type="match status" value="1"/>
</dbReference>
<dbReference type="Proteomes" id="UP000011761">
    <property type="component" value="Unassembled WGS sequence"/>
</dbReference>
<evidence type="ECO:0000256" key="8">
    <source>
        <dbReference type="PROSITE-ProRule" id="PRU00175"/>
    </source>
</evidence>
<evidence type="ECO:0000256" key="3">
    <source>
        <dbReference type="ARBA" id="ARBA00022723"/>
    </source>
</evidence>
<keyword evidence="6" id="KW-1133">Transmembrane helix</keyword>
<dbReference type="GO" id="GO:0016020">
    <property type="term" value="C:membrane"/>
    <property type="evidence" value="ECO:0007669"/>
    <property type="project" value="UniProtKB-SubCell"/>
</dbReference>
<protein>
    <recommendedName>
        <fullName evidence="10">RING-type domain-containing protein</fullName>
    </recommendedName>
</protein>
<dbReference type="Pfam" id="PF13639">
    <property type="entry name" value="zf-RING_2"/>
    <property type="match status" value="1"/>
</dbReference>
<dbReference type="Gene3D" id="3.30.40.10">
    <property type="entry name" value="Zinc/RING finger domain, C3HC4 (zinc finger)"/>
    <property type="match status" value="1"/>
</dbReference>
<feature type="domain" description="RING-type" evidence="10">
    <location>
        <begin position="64"/>
        <end position="107"/>
    </location>
</feature>
<dbReference type="OMA" id="FEVAEVC"/>
<dbReference type="SMART" id="SM00184">
    <property type="entry name" value="RING"/>
    <property type="match status" value="1"/>
</dbReference>
<feature type="region of interest" description="Disordered" evidence="9">
    <location>
        <begin position="110"/>
        <end position="135"/>
    </location>
</feature>
<gene>
    <name evidence="11" type="ORF">BAUCODRAFT_76082</name>
</gene>
<keyword evidence="4 8" id="KW-0863">Zinc-finger</keyword>
<evidence type="ECO:0000313" key="11">
    <source>
        <dbReference type="EMBL" id="EMC93686.1"/>
    </source>
</evidence>
<comment type="subcellular location">
    <subcellularLocation>
        <location evidence="1">Membrane</location>
    </subcellularLocation>
</comment>
<proteinExistence type="predicted"/>
<dbReference type="KEGG" id="bcom:BAUCODRAFT_76082"/>
<evidence type="ECO:0000256" key="9">
    <source>
        <dbReference type="SAM" id="MobiDB-lite"/>
    </source>
</evidence>
<dbReference type="eggNOG" id="KOG0800">
    <property type="taxonomic scope" value="Eukaryota"/>
</dbReference>
<dbReference type="RefSeq" id="XP_007679380.1">
    <property type="nucleotide sequence ID" value="XM_007681190.1"/>
</dbReference>